<keyword evidence="5 13" id="KW-0255">Endonuclease</keyword>
<evidence type="ECO:0000256" key="3">
    <source>
        <dbReference type="ARBA" id="ARBA00022722"/>
    </source>
</evidence>
<evidence type="ECO:0000256" key="7">
    <source>
        <dbReference type="ARBA" id="ARBA00022801"/>
    </source>
</evidence>
<feature type="active site" evidence="13">
    <location>
        <position position="144"/>
    </location>
</feature>
<evidence type="ECO:0000313" key="16">
    <source>
        <dbReference type="EMBL" id="RAJ19852.1"/>
    </source>
</evidence>
<dbReference type="PANTHER" id="PTHR30194">
    <property type="entry name" value="CROSSOVER JUNCTION ENDODEOXYRIBONUCLEASE RUVC"/>
    <property type="match status" value="1"/>
</dbReference>
<evidence type="ECO:0000256" key="5">
    <source>
        <dbReference type="ARBA" id="ARBA00022759"/>
    </source>
</evidence>
<comment type="subunit">
    <text evidence="13">Homodimer which binds Holliday junction (HJ) DNA. The HJ becomes 2-fold symmetrical on binding to RuvC with unstacked arms; it has a different conformation from HJ DNA in complex with RuvA. In the full resolvosome a probable DNA-RuvA(4)-RuvB(12)-RuvC(2) complex forms which resolves the HJ.</text>
</comment>
<comment type="caution">
    <text evidence="16">The sequence shown here is derived from an EMBL/GenBank/DDBJ whole genome shotgun (WGS) entry which is preliminary data.</text>
</comment>
<dbReference type="EC" id="3.1.21.10" evidence="13 14"/>
<evidence type="ECO:0000256" key="14">
    <source>
        <dbReference type="NCBIfam" id="TIGR00228"/>
    </source>
</evidence>
<reference evidence="16 17" key="1">
    <citation type="submission" date="2018-06" db="EMBL/GenBank/DDBJ databases">
        <title>Genomic Encyclopedia of Archaeal and Bacterial Type Strains, Phase II (KMG-II): from individual species to whole genera.</title>
        <authorList>
            <person name="Goeker M."/>
        </authorList>
    </citation>
    <scope>NUCLEOTIDE SEQUENCE [LARGE SCALE GENOMIC DNA]</scope>
    <source>
        <strain evidence="16 17">DSM 12408</strain>
    </source>
</reference>
<dbReference type="Gene3D" id="3.30.420.10">
    <property type="entry name" value="Ribonuclease H-like superfamily/Ribonuclease H"/>
    <property type="match status" value="1"/>
</dbReference>
<keyword evidence="2 13" id="KW-0963">Cytoplasm</keyword>
<accession>A0A1A7QYB6</accession>
<feature type="binding site" evidence="13">
    <location>
        <position position="11"/>
    </location>
    <ligand>
        <name>Mg(2+)</name>
        <dbReference type="ChEBI" id="CHEBI:18420"/>
        <label>1</label>
    </ligand>
</feature>
<evidence type="ECO:0000256" key="13">
    <source>
        <dbReference type="HAMAP-Rule" id="MF_00034"/>
    </source>
</evidence>
<feature type="binding site" evidence="13">
    <location>
        <position position="71"/>
    </location>
    <ligand>
        <name>Mg(2+)</name>
        <dbReference type="ChEBI" id="CHEBI:18420"/>
        <label>2</label>
    </ligand>
</feature>
<dbReference type="STRING" id="49280.A9996_12445"/>
<evidence type="ECO:0000256" key="6">
    <source>
        <dbReference type="ARBA" id="ARBA00022763"/>
    </source>
</evidence>
<dbReference type="InterPro" id="IPR002176">
    <property type="entry name" value="X-over_junc_endoDNase_RuvC"/>
</dbReference>
<dbReference type="GO" id="GO:0006281">
    <property type="term" value="P:DNA repair"/>
    <property type="evidence" value="ECO:0007669"/>
    <property type="project" value="UniProtKB-UniRule"/>
</dbReference>
<gene>
    <name evidence="13" type="primary">ruvC</name>
    <name evidence="16" type="ORF">LX77_03373</name>
</gene>
<dbReference type="InterPro" id="IPR036397">
    <property type="entry name" value="RNaseH_sf"/>
</dbReference>
<dbReference type="GO" id="GO:0003677">
    <property type="term" value="F:DNA binding"/>
    <property type="evidence" value="ECO:0007669"/>
    <property type="project" value="UniProtKB-KW"/>
</dbReference>
<evidence type="ECO:0000256" key="12">
    <source>
        <dbReference type="ARBA" id="ARBA00029354"/>
    </source>
</evidence>
<keyword evidence="11 13" id="KW-0234">DNA repair</keyword>
<dbReference type="NCBIfam" id="TIGR00228">
    <property type="entry name" value="ruvC"/>
    <property type="match status" value="1"/>
</dbReference>
<feature type="active site" evidence="13">
    <location>
        <position position="11"/>
    </location>
</feature>
<evidence type="ECO:0000256" key="15">
    <source>
        <dbReference type="SAM" id="MobiDB-lite"/>
    </source>
</evidence>
<keyword evidence="10 13" id="KW-0233">DNA recombination</keyword>
<dbReference type="SUPFAM" id="SSF53098">
    <property type="entry name" value="Ribonuclease H-like"/>
    <property type="match status" value="1"/>
</dbReference>
<dbReference type="GO" id="GO:0005737">
    <property type="term" value="C:cytoplasm"/>
    <property type="evidence" value="ECO:0007669"/>
    <property type="project" value="UniProtKB-SubCell"/>
</dbReference>
<evidence type="ECO:0000313" key="17">
    <source>
        <dbReference type="Proteomes" id="UP000248987"/>
    </source>
</evidence>
<dbReference type="FunFam" id="3.30.420.10:FF:000002">
    <property type="entry name" value="Crossover junction endodeoxyribonuclease RuvC"/>
    <property type="match status" value="1"/>
</dbReference>
<feature type="binding site" evidence="13">
    <location>
        <position position="144"/>
    </location>
    <ligand>
        <name>Mg(2+)</name>
        <dbReference type="ChEBI" id="CHEBI:18420"/>
        <label>1</label>
    </ligand>
</feature>
<keyword evidence="7 13" id="KW-0378">Hydrolase</keyword>
<sequence>MIKEKIILGIDPGTTIMGFGLIKVVGKTMSFLQLNELDLKKYDDHYLKLKLIFERTIELIDTHHPDEIAIEAPFFGKNVQSMLKLGRAQGVAMAAGLSREVPITEYAPKKIKMAITGNGNASKEQVAKMLQSLLGLKTLPKNLDSMDGLAAAVCHYYNDGKIEIGKSYSGWSAFVKENSTSPAAPKGGVKRPLTPNGGIKNNPIVDLRKKK</sequence>
<dbReference type="HAMAP" id="MF_00034">
    <property type="entry name" value="RuvC"/>
    <property type="match status" value="1"/>
</dbReference>
<dbReference type="AlphaFoldDB" id="A0A1A7QYB6"/>
<dbReference type="Proteomes" id="UP000248987">
    <property type="component" value="Unassembled WGS sequence"/>
</dbReference>
<organism evidence="16 17">
    <name type="scientific">Gelidibacter algens</name>
    <dbReference type="NCBI Taxonomy" id="49280"/>
    <lineage>
        <taxon>Bacteria</taxon>
        <taxon>Pseudomonadati</taxon>
        <taxon>Bacteroidota</taxon>
        <taxon>Flavobacteriia</taxon>
        <taxon>Flavobacteriales</taxon>
        <taxon>Flavobacteriaceae</taxon>
        <taxon>Gelidibacter</taxon>
    </lineage>
</organism>
<evidence type="ECO:0000256" key="10">
    <source>
        <dbReference type="ARBA" id="ARBA00023172"/>
    </source>
</evidence>
<dbReference type="GO" id="GO:0006310">
    <property type="term" value="P:DNA recombination"/>
    <property type="evidence" value="ECO:0007669"/>
    <property type="project" value="UniProtKB-UniRule"/>
</dbReference>
<keyword evidence="3 13" id="KW-0540">Nuclease</keyword>
<comment type="subcellular location">
    <subcellularLocation>
        <location evidence="13">Cytoplasm</location>
    </subcellularLocation>
</comment>
<evidence type="ECO:0000256" key="9">
    <source>
        <dbReference type="ARBA" id="ARBA00023125"/>
    </source>
</evidence>
<evidence type="ECO:0000256" key="2">
    <source>
        <dbReference type="ARBA" id="ARBA00022490"/>
    </source>
</evidence>
<dbReference type="RefSeq" id="WP_066435402.1">
    <property type="nucleotide sequence ID" value="NZ_LZRN01000026.1"/>
</dbReference>
<evidence type="ECO:0000256" key="1">
    <source>
        <dbReference type="ARBA" id="ARBA00009518"/>
    </source>
</evidence>
<dbReference type="PANTHER" id="PTHR30194:SF3">
    <property type="entry name" value="CROSSOVER JUNCTION ENDODEOXYRIBONUCLEASE RUVC"/>
    <property type="match status" value="1"/>
</dbReference>
<dbReference type="GO" id="GO:0008821">
    <property type="term" value="F:crossover junction DNA endonuclease activity"/>
    <property type="evidence" value="ECO:0007669"/>
    <property type="project" value="UniProtKB-UniRule"/>
</dbReference>
<dbReference type="InterPro" id="IPR012337">
    <property type="entry name" value="RNaseH-like_sf"/>
</dbReference>
<comment type="similarity">
    <text evidence="1 13">Belongs to the RuvC family.</text>
</comment>
<dbReference type="GO" id="GO:0048476">
    <property type="term" value="C:Holliday junction resolvase complex"/>
    <property type="evidence" value="ECO:0007669"/>
    <property type="project" value="UniProtKB-UniRule"/>
</dbReference>
<comment type="function">
    <text evidence="13">The RuvA-RuvB-RuvC complex processes Holliday junction (HJ) DNA during genetic recombination and DNA repair. Endonuclease that resolves HJ intermediates. Cleaves cruciform DNA by making single-stranded nicks across the HJ at symmetrical positions within the homologous arms, yielding a 5'-phosphate and a 3'-hydroxyl group; requires a central core of homology in the junction. The consensus cleavage sequence is 5'-(A/T)TT(C/G)-3'. Cleavage occurs on the 3'-side of the TT dinucleotide at the point of strand exchange. HJ branch migration catalyzed by RuvA-RuvB allows RuvC to scan DNA until it finds its consensus sequence, where it cleaves and resolves the cruciform DNA.</text>
</comment>
<evidence type="ECO:0000256" key="11">
    <source>
        <dbReference type="ARBA" id="ARBA00023204"/>
    </source>
</evidence>
<dbReference type="Pfam" id="PF02075">
    <property type="entry name" value="RuvC"/>
    <property type="match status" value="1"/>
</dbReference>
<dbReference type="EMBL" id="QLLQ01000018">
    <property type="protein sequence ID" value="RAJ19852.1"/>
    <property type="molecule type" value="Genomic_DNA"/>
</dbReference>
<name>A0A1A7QYB6_9FLAO</name>
<comment type="catalytic activity">
    <reaction evidence="12 13">
        <text>Endonucleolytic cleavage at a junction such as a reciprocal single-stranded crossover between two homologous DNA duplexes (Holliday junction).</text>
        <dbReference type="EC" id="3.1.21.10"/>
    </reaction>
</comment>
<feature type="active site" evidence="13">
    <location>
        <position position="71"/>
    </location>
</feature>
<dbReference type="PRINTS" id="PR00696">
    <property type="entry name" value="RSOLVASERUVC"/>
</dbReference>
<keyword evidence="6 13" id="KW-0227">DNA damage</keyword>
<keyword evidence="8 13" id="KW-0460">Magnesium</keyword>
<dbReference type="CDD" id="cd16962">
    <property type="entry name" value="RuvC"/>
    <property type="match status" value="1"/>
</dbReference>
<evidence type="ECO:0000256" key="8">
    <source>
        <dbReference type="ARBA" id="ARBA00022842"/>
    </source>
</evidence>
<proteinExistence type="inferred from homology"/>
<feature type="region of interest" description="Disordered" evidence="15">
    <location>
        <begin position="180"/>
        <end position="211"/>
    </location>
</feature>
<comment type="cofactor">
    <cofactor evidence="13">
        <name>Mg(2+)</name>
        <dbReference type="ChEBI" id="CHEBI:18420"/>
    </cofactor>
    <text evidence="13">Binds 2 Mg(2+) ion per subunit.</text>
</comment>
<evidence type="ECO:0000256" key="4">
    <source>
        <dbReference type="ARBA" id="ARBA00022723"/>
    </source>
</evidence>
<keyword evidence="4 13" id="KW-0479">Metal-binding</keyword>
<dbReference type="GO" id="GO:0000287">
    <property type="term" value="F:magnesium ion binding"/>
    <property type="evidence" value="ECO:0007669"/>
    <property type="project" value="UniProtKB-UniRule"/>
</dbReference>
<protein>
    <recommendedName>
        <fullName evidence="13 14">Crossover junction endodeoxyribonuclease RuvC</fullName>
        <ecNumber evidence="13 14">3.1.21.10</ecNumber>
    </recommendedName>
    <alternativeName>
        <fullName evidence="13">Holliday junction nuclease RuvC</fullName>
    </alternativeName>
    <alternativeName>
        <fullName evidence="13">Holliday junction resolvase RuvC</fullName>
    </alternativeName>
</protein>
<keyword evidence="9 13" id="KW-0238">DNA-binding</keyword>
<keyword evidence="17" id="KW-1185">Reference proteome</keyword>